<comment type="similarity">
    <text evidence="1 7">Belongs to the peptidase M3 family.</text>
</comment>
<dbReference type="Proteomes" id="UP001174839">
    <property type="component" value="Unassembled WGS sequence"/>
</dbReference>
<organism evidence="9 10">
    <name type="scientific">Robiginitalea aurantiaca</name>
    <dbReference type="NCBI Taxonomy" id="3056915"/>
    <lineage>
        <taxon>Bacteria</taxon>
        <taxon>Pseudomonadati</taxon>
        <taxon>Bacteroidota</taxon>
        <taxon>Flavobacteriia</taxon>
        <taxon>Flavobacteriales</taxon>
        <taxon>Flavobacteriaceae</taxon>
        <taxon>Robiginitalea</taxon>
    </lineage>
</organism>
<evidence type="ECO:0000256" key="3">
    <source>
        <dbReference type="ARBA" id="ARBA00022723"/>
    </source>
</evidence>
<dbReference type="InterPro" id="IPR034005">
    <property type="entry name" value="M3A_DCP"/>
</dbReference>
<keyword evidence="5 7" id="KW-0862">Zinc</keyword>
<dbReference type="GO" id="GO:0016787">
    <property type="term" value="F:hydrolase activity"/>
    <property type="evidence" value="ECO:0007669"/>
    <property type="project" value="UniProtKB-KW"/>
</dbReference>
<evidence type="ECO:0000259" key="8">
    <source>
        <dbReference type="Pfam" id="PF01432"/>
    </source>
</evidence>
<dbReference type="Gene3D" id="1.20.1050.40">
    <property type="entry name" value="Endopeptidase. Chain P, domain 1"/>
    <property type="match status" value="1"/>
</dbReference>
<dbReference type="PANTHER" id="PTHR43660">
    <property type="entry name" value="DIPEPTIDYL CARBOXYPEPTIDASE"/>
    <property type="match status" value="1"/>
</dbReference>
<evidence type="ECO:0000256" key="2">
    <source>
        <dbReference type="ARBA" id="ARBA00022670"/>
    </source>
</evidence>
<dbReference type="InterPro" id="IPR024077">
    <property type="entry name" value="Neurolysin/TOP_dom2"/>
</dbReference>
<keyword evidence="2 7" id="KW-0645">Protease</keyword>
<dbReference type="InterPro" id="IPR045090">
    <property type="entry name" value="Pept_M3A_M3B"/>
</dbReference>
<comment type="caution">
    <text evidence="9">The sequence shown here is derived from an EMBL/GenBank/DDBJ whole genome shotgun (WGS) entry which is preliminary data.</text>
</comment>
<comment type="cofactor">
    <cofactor evidence="7">
        <name>Zn(2+)</name>
        <dbReference type="ChEBI" id="CHEBI:29105"/>
    </cofactor>
    <text evidence="7">Binds 1 zinc ion.</text>
</comment>
<evidence type="ECO:0000313" key="9">
    <source>
        <dbReference type="EMBL" id="MDM9632308.1"/>
    </source>
</evidence>
<dbReference type="RefSeq" id="WP_289725673.1">
    <property type="nucleotide sequence ID" value="NZ_JAUDUY010000007.1"/>
</dbReference>
<protein>
    <submittedName>
        <fullName evidence="9">M3 family metallopeptidase</fullName>
        <ecNumber evidence="9">3.4.24.-</ecNumber>
    </submittedName>
</protein>
<dbReference type="PANTHER" id="PTHR43660:SF1">
    <property type="entry name" value="DIPEPTIDYL CARBOXYPEPTIDASE"/>
    <property type="match status" value="1"/>
</dbReference>
<dbReference type="Pfam" id="PF01432">
    <property type="entry name" value="Peptidase_M3"/>
    <property type="match status" value="1"/>
</dbReference>
<evidence type="ECO:0000256" key="6">
    <source>
        <dbReference type="ARBA" id="ARBA00023049"/>
    </source>
</evidence>
<accession>A0ABT7WHA8</accession>
<keyword evidence="10" id="KW-1185">Reference proteome</keyword>
<dbReference type="EMBL" id="JAUDUY010000007">
    <property type="protein sequence ID" value="MDM9632308.1"/>
    <property type="molecule type" value="Genomic_DNA"/>
</dbReference>
<dbReference type="SUPFAM" id="SSF55486">
    <property type="entry name" value="Metalloproteases ('zincins'), catalytic domain"/>
    <property type="match status" value="1"/>
</dbReference>
<dbReference type="Gene3D" id="1.10.1370.10">
    <property type="entry name" value="Neurolysin, domain 3"/>
    <property type="match status" value="1"/>
</dbReference>
<evidence type="ECO:0000256" key="4">
    <source>
        <dbReference type="ARBA" id="ARBA00022801"/>
    </source>
</evidence>
<dbReference type="Gene3D" id="3.40.390.10">
    <property type="entry name" value="Collagenase (Catalytic Domain)"/>
    <property type="match status" value="1"/>
</dbReference>
<evidence type="ECO:0000256" key="7">
    <source>
        <dbReference type="RuleBase" id="RU003435"/>
    </source>
</evidence>
<dbReference type="InterPro" id="IPR024079">
    <property type="entry name" value="MetalloPept_cat_dom_sf"/>
</dbReference>
<reference evidence="9" key="1">
    <citation type="submission" date="2023-06" db="EMBL/GenBank/DDBJ databases">
        <title>Robiginitalea aurantiacus sp. nov. and Algoriphagus sediminis sp. nov., isolated from coastal sediment.</title>
        <authorList>
            <person name="Zhou Z.Y."/>
            <person name="An J."/>
            <person name="Jia Y.W."/>
            <person name="Du Z.J."/>
        </authorList>
    </citation>
    <scope>NUCLEOTIDE SEQUENCE</scope>
    <source>
        <strain evidence="9">M39</strain>
    </source>
</reference>
<sequence length="676" mass="77164">MRNPLLEPFDLTPFAELKTEHFKPAFEKALQQAREEIDAISNSETPPTFENTIEALDYAGYPLERISSVFFNLNSAETNPEIQALAQEISPMLAAFSNDITLNENLFKRVQAVHETTDAKLLSPEQQMLLTKKFKHFQRNGALLSAPEKEELRAIDNSLSKLKLTFGEHVLEETQKFKLHLTDAGDLDGIPEPAKEAARMLAESEGKKGWIFTLDYPSYLPFMKYATNRGLRKKMALAFGSRAFHGDELDNREVLIKIASLRQQRARLLGYENHAEFVLEERMAKSPLAVQKFLADLLEKALPAARREMEELTEYARKTDEIKSLEKWDSAFYSEKLKKEKFDLDESELKPYFELNSVLKGMFEIAGNLFGLYFKKDTDIETYHEEVQAFRVTDESGAPMAIFYADFHPRPGKRAGAWMTSYKPQFRKHEKNERPHISIVCNFTRPTKNTPSLLTFNEVTTLFHEFGHALHGMLADSTYPSLSGTSVYWDFVELPSQVMENWCYEPEALSLFARHHETGEVIPELLVARIRASSNFLEGIATVRQLSFGMLDMAWHATDPSEISDVKSYENQAFGDTMLFPDHPETCMSTSFSHIFQGGYSAGYYSYKWAEVLDADAFSYFSEKGIFNREVADKFKEFILSKGGTEDPMDLYIRFRGRKPDPEALLKRAGLVGTSS</sequence>
<feature type="domain" description="Peptidase M3A/M3B catalytic" evidence="8">
    <location>
        <begin position="222"/>
        <end position="670"/>
    </location>
</feature>
<keyword evidence="3 7" id="KW-0479">Metal-binding</keyword>
<proteinExistence type="inferred from homology"/>
<keyword evidence="4 7" id="KW-0378">Hydrolase</keyword>
<dbReference type="CDD" id="cd06456">
    <property type="entry name" value="M3A_DCP"/>
    <property type="match status" value="1"/>
</dbReference>
<dbReference type="EC" id="3.4.24.-" evidence="9"/>
<gene>
    <name evidence="9" type="ORF">QU605_12555</name>
</gene>
<dbReference type="InterPro" id="IPR024080">
    <property type="entry name" value="Neurolysin/TOP_N"/>
</dbReference>
<name>A0ABT7WHA8_9FLAO</name>
<evidence type="ECO:0000256" key="5">
    <source>
        <dbReference type="ARBA" id="ARBA00022833"/>
    </source>
</evidence>
<dbReference type="InterPro" id="IPR001567">
    <property type="entry name" value="Pept_M3A_M3B_dom"/>
</dbReference>
<keyword evidence="6 7" id="KW-0482">Metalloprotease</keyword>
<evidence type="ECO:0000256" key="1">
    <source>
        <dbReference type="ARBA" id="ARBA00006040"/>
    </source>
</evidence>
<evidence type="ECO:0000313" key="10">
    <source>
        <dbReference type="Proteomes" id="UP001174839"/>
    </source>
</evidence>